<proteinExistence type="predicted"/>
<dbReference type="InParanoid" id="B9SIW3"/>
<reference evidence="2" key="1">
    <citation type="journal article" date="2010" name="Nat. Biotechnol.">
        <title>Draft genome sequence of the oilseed species Ricinus communis.</title>
        <authorList>
            <person name="Chan A.P."/>
            <person name="Crabtree J."/>
            <person name="Zhao Q."/>
            <person name="Lorenzi H."/>
            <person name="Orvis J."/>
            <person name="Puiu D."/>
            <person name="Melake-Berhan A."/>
            <person name="Jones K.M."/>
            <person name="Redman J."/>
            <person name="Chen G."/>
            <person name="Cahoon E.B."/>
            <person name="Gedil M."/>
            <person name="Stanke M."/>
            <person name="Haas B.J."/>
            <person name="Wortman J.R."/>
            <person name="Fraser-Liggett C.M."/>
            <person name="Ravel J."/>
            <person name="Rabinowicz P.D."/>
        </authorList>
    </citation>
    <scope>NUCLEOTIDE SEQUENCE [LARGE SCALE GENOMIC DNA]</scope>
    <source>
        <strain evidence="2">cv. Hale</strain>
    </source>
</reference>
<evidence type="ECO:0000313" key="1">
    <source>
        <dbReference type="EMBL" id="EEF36452.1"/>
    </source>
</evidence>
<dbReference type="AlphaFoldDB" id="B9SIW3"/>
<name>B9SIW3_RICCO</name>
<protein>
    <submittedName>
        <fullName evidence="1">Uncharacterized protein</fullName>
    </submittedName>
</protein>
<evidence type="ECO:0000313" key="2">
    <source>
        <dbReference type="Proteomes" id="UP000008311"/>
    </source>
</evidence>
<dbReference type="Proteomes" id="UP000008311">
    <property type="component" value="Unassembled WGS sequence"/>
</dbReference>
<keyword evidence="2" id="KW-1185">Reference proteome</keyword>
<organism evidence="1 2">
    <name type="scientific">Ricinus communis</name>
    <name type="common">Castor bean</name>
    <dbReference type="NCBI Taxonomy" id="3988"/>
    <lineage>
        <taxon>Eukaryota</taxon>
        <taxon>Viridiplantae</taxon>
        <taxon>Streptophyta</taxon>
        <taxon>Embryophyta</taxon>
        <taxon>Tracheophyta</taxon>
        <taxon>Spermatophyta</taxon>
        <taxon>Magnoliopsida</taxon>
        <taxon>eudicotyledons</taxon>
        <taxon>Gunneridae</taxon>
        <taxon>Pentapetalae</taxon>
        <taxon>rosids</taxon>
        <taxon>fabids</taxon>
        <taxon>Malpighiales</taxon>
        <taxon>Euphorbiaceae</taxon>
        <taxon>Acalyphoideae</taxon>
        <taxon>Acalypheae</taxon>
        <taxon>Ricinus</taxon>
    </lineage>
</organism>
<accession>B9SIW3</accession>
<dbReference type="EMBL" id="EQ973977">
    <property type="protein sequence ID" value="EEF36452.1"/>
    <property type="molecule type" value="Genomic_DNA"/>
</dbReference>
<sequence length="69" mass="7840">MEENEKEVKALEQNKELLQIILVVVRPVQLLGQTKFELSLVGLEVFNPKPKPGPIQLYGPKLFIKINLS</sequence>
<gene>
    <name evidence="1" type="ORF">RCOM_0790560</name>
</gene>